<evidence type="ECO:0000313" key="3">
    <source>
        <dbReference type="EMBL" id="KAK3277616.1"/>
    </source>
</evidence>
<comment type="caution">
    <text evidence="3">The sequence shown here is derived from an EMBL/GenBank/DDBJ whole genome shotgun (WGS) entry which is preliminary data.</text>
</comment>
<proteinExistence type="predicted"/>
<dbReference type="EMBL" id="LGRX02006008">
    <property type="protein sequence ID" value="KAK3277616.1"/>
    <property type="molecule type" value="Genomic_DNA"/>
</dbReference>
<evidence type="ECO:0000256" key="2">
    <source>
        <dbReference type="SAM" id="Phobius"/>
    </source>
</evidence>
<keyword evidence="4" id="KW-1185">Reference proteome</keyword>
<reference evidence="3 4" key="1">
    <citation type="journal article" date="2015" name="Genome Biol. Evol.">
        <title>Comparative Genomics of a Bacterivorous Green Alga Reveals Evolutionary Causalities and Consequences of Phago-Mixotrophic Mode of Nutrition.</title>
        <authorList>
            <person name="Burns J.A."/>
            <person name="Paasch A."/>
            <person name="Narechania A."/>
            <person name="Kim E."/>
        </authorList>
    </citation>
    <scope>NUCLEOTIDE SEQUENCE [LARGE SCALE GENOMIC DNA]</scope>
    <source>
        <strain evidence="3 4">PLY_AMNH</strain>
    </source>
</reference>
<dbReference type="AlphaFoldDB" id="A0AAE0GGF8"/>
<gene>
    <name evidence="3" type="ORF">CYMTET_14385</name>
</gene>
<sequence length="341" mass="37876">MLGYATHVHAKSWTVVPLRGVIISLACWSRRVEAVLLMILAWMWICAGLHADDVARHAARAVDVPPNARGSQVGQGWTVPSLHWSQVLLLGRVHLPALPVRLDKPRFAARWAQLRRNLRLHRVAQAAYLALVFTLVVFAAADGSSRLTHGGWRMMACLFASNPPVAAVRFNRILRFFLRLCGILWVASKLASGMPAHGAMPSTRTAWGASPCTSWEAQQSSRQWEPGWEANVAEQDEVLPYTVLDELQPLGKTTVTKDEAAWLDTELNATFGGHPDFKEEHWEGNASCSSQMQGHLRQHPSRLDWLQGQGRSQHVLHPVQGRVQGRLPEAEEVQPGRAGDH</sequence>
<feature type="region of interest" description="Disordered" evidence="1">
    <location>
        <begin position="318"/>
        <end position="341"/>
    </location>
</feature>
<organism evidence="3 4">
    <name type="scientific">Cymbomonas tetramitiformis</name>
    <dbReference type="NCBI Taxonomy" id="36881"/>
    <lineage>
        <taxon>Eukaryota</taxon>
        <taxon>Viridiplantae</taxon>
        <taxon>Chlorophyta</taxon>
        <taxon>Pyramimonadophyceae</taxon>
        <taxon>Pyramimonadales</taxon>
        <taxon>Pyramimonadaceae</taxon>
        <taxon>Cymbomonas</taxon>
    </lineage>
</organism>
<keyword evidence="2" id="KW-0472">Membrane</keyword>
<evidence type="ECO:0000256" key="1">
    <source>
        <dbReference type="SAM" id="MobiDB-lite"/>
    </source>
</evidence>
<name>A0AAE0GGF8_9CHLO</name>
<protein>
    <submittedName>
        <fullName evidence="3">Uncharacterized protein</fullName>
    </submittedName>
</protein>
<evidence type="ECO:0000313" key="4">
    <source>
        <dbReference type="Proteomes" id="UP001190700"/>
    </source>
</evidence>
<feature type="transmembrane region" description="Helical" evidence="2">
    <location>
        <begin position="123"/>
        <end position="140"/>
    </location>
</feature>
<dbReference type="Proteomes" id="UP001190700">
    <property type="component" value="Unassembled WGS sequence"/>
</dbReference>
<accession>A0AAE0GGF8</accession>
<keyword evidence="2" id="KW-1133">Transmembrane helix</keyword>
<feature type="transmembrane region" description="Helical" evidence="2">
    <location>
        <begin position="34"/>
        <end position="51"/>
    </location>
</feature>
<keyword evidence="2" id="KW-0812">Transmembrane</keyword>